<dbReference type="PANTHER" id="PTHR10954">
    <property type="entry name" value="RIBONUCLEASE H2 SUBUNIT A"/>
    <property type="match status" value="1"/>
</dbReference>
<dbReference type="EC" id="3.1.26.4" evidence="6 14"/>
<sequence length="208" mass="23150">MLNLELESKYFSQGYQLIGGVDEAGRGPLAGPVVAACVVIDSNFKIDSEDLALINDSKKLSAKKREYLFGIIKSRAKAVAIGVVDNLTIDKINILQASFLAMRRAIRALPLQPDYILLDGKFKIPKLDIPQTAIIKGDSKAWSIAAASIIAKVSRDWLITELAEKYPEYEFAQHKGYGTKLHMERLQKYGPCPIHRFSFAPVREADKK</sequence>
<dbReference type="PANTHER" id="PTHR10954:SF18">
    <property type="entry name" value="RIBONUCLEASE HII"/>
    <property type="match status" value="1"/>
</dbReference>
<evidence type="ECO:0000256" key="5">
    <source>
        <dbReference type="ARBA" id="ARBA00007383"/>
    </source>
</evidence>
<evidence type="ECO:0000256" key="10">
    <source>
        <dbReference type="ARBA" id="ARBA00022723"/>
    </source>
</evidence>
<evidence type="ECO:0000256" key="13">
    <source>
        <dbReference type="ARBA" id="ARBA00023211"/>
    </source>
</evidence>
<dbReference type="NCBIfam" id="NF000595">
    <property type="entry name" value="PRK00015.1-3"/>
    <property type="match status" value="1"/>
</dbReference>
<dbReference type="FunFam" id="3.30.420.10:FF:000006">
    <property type="entry name" value="Ribonuclease HII"/>
    <property type="match status" value="1"/>
</dbReference>
<comment type="caution">
    <text evidence="18">The sequence shown here is derived from an EMBL/GenBank/DDBJ whole genome shotgun (WGS) entry which is preliminary data.</text>
</comment>
<evidence type="ECO:0000313" key="18">
    <source>
        <dbReference type="EMBL" id="PIR95863.1"/>
    </source>
</evidence>
<evidence type="ECO:0000256" key="8">
    <source>
        <dbReference type="ARBA" id="ARBA00022490"/>
    </source>
</evidence>
<evidence type="ECO:0000256" key="15">
    <source>
        <dbReference type="PROSITE-ProRule" id="PRU01319"/>
    </source>
</evidence>
<dbReference type="InterPro" id="IPR001352">
    <property type="entry name" value="RNase_HII/HIII"/>
</dbReference>
<keyword evidence="12 14" id="KW-0378">Hydrolase</keyword>
<gene>
    <name evidence="14" type="primary">rnhB</name>
    <name evidence="18" type="ORF">COT93_00285</name>
</gene>
<comment type="catalytic activity">
    <reaction evidence="1 14 15 16">
        <text>Endonucleolytic cleavage to 5'-phosphomonoester.</text>
        <dbReference type="EC" id="3.1.26.4"/>
    </reaction>
</comment>
<evidence type="ECO:0000313" key="19">
    <source>
        <dbReference type="Proteomes" id="UP000229972"/>
    </source>
</evidence>
<evidence type="ECO:0000256" key="4">
    <source>
        <dbReference type="ARBA" id="ARBA00004496"/>
    </source>
</evidence>
<dbReference type="EMBL" id="PFAL01000003">
    <property type="protein sequence ID" value="PIR95863.1"/>
    <property type="molecule type" value="Genomic_DNA"/>
</dbReference>
<feature type="binding site" evidence="14 15">
    <location>
        <position position="119"/>
    </location>
    <ligand>
        <name>a divalent metal cation</name>
        <dbReference type="ChEBI" id="CHEBI:60240"/>
    </ligand>
</feature>
<evidence type="ECO:0000259" key="17">
    <source>
        <dbReference type="PROSITE" id="PS51975"/>
    </source>
</evidence>
<reference evidence="19" key="1">
    <citation type="submission" date="2017-09" db="EMBL/GenBank/DDBJ databases">
        <title>Depth-based differentiation of microbial function through sediment-hosted aquifers and enrichment of novel symbionts in the deep terrestrial subsurface.</title>
        <authorList>
            <person name="Probst A.J."/>
            <person name="Ladd B."/>
            <person name="Jarett J.K."/>
            <person name="Geller-Mcgrath D.E."/>
            <person name="Sieber C.M.K."/>
            <person name="Emerson J.B."/>
            <person name="Anantharaman K."/>
            <person name="Thomas B.C."/>
            <person name="Malmstrom R."/>
            <person name="Stieglmeier M."/>
            <person name="Klingl A."/>
            <person name="Woyke T."/>
            <person name="Ryan C.M."/>
            <person name="Banfield J.F."/>
        </authorList>
    </citation>
    <scope>NUCLEOTIDE SEQUENCE [LARGE SCALE GENOMIC DNA]</scope>
</reference>
<comment type="cofactor">
    <cofactor evidence="14 15">
        <name>Mn(2+)</name>
        <dbReference type="ChEBI" id="CHEBI:29035"/>
    </cofactor>
    <cofactor evidence="14 15">
        <name>Mg(2+)</name>
        <dbReference type="ChEBI" id="CHEBI:18420"/>
    </cofactor>
    <text evidence="14 15">Manganese or magnesium. Binds 1 divalent metal ion per monomer in the absence of substrate. May bind a second metal ion after substrate binding.</text>
</comment>
<dbReference type="InterPro" id="IPR036397">
    <property type="entry name" value="RNaseH_sf"/>
</dbReference>
<keyword evidence="8 14" id="KW-0963">Cytoplasm</keyword>
<evidence type="ECO:0000256" key="3">
    <source>
        <dbReference type="ARBA" id="ARBA00004065"/>
    </source>
</evidence>
<evidence type="ECO:0000256" key="16">
    <source>
        <dbReference type="RuleBase" id="RU003515"/>
    </source>
</evidence>
<feature type="binding site" evidence="14 15">
    <location>
        <position position="23"/>
    </location>
    <ligand>
        <name>a divalent metal cation</name>
        <dbReference type="ChEBI" id="CHEBI:60240"/>
    </ligand>
</feature>
<feature type="binding site" evidence="14 15">
    <location>
        <position position="22"/>
    </location>
    <ligand>
        <name>a divalent metal cation</name>
        <dbReference type="ChEBI" id="CHEBI:60240"/>
    </ligand>
</feature>
<evidence type="ECO:0000256" key="1">
    <source>
        <dbReference type="ARBA" id="ARBA00000077"/>
    </source>
</evidence>
<comment type="function">
    <text evidence="3 14 16">Endonuclease that specifically degrades the RNA of RNA-DNA hybrids.</text>
</comment>
<dbReference type="SUPFAM" id="SSF53098">
    <property type="entry name" value="Ribonuclease H-like"/>
    <property type="match status" value="1"/>
</dbReference>
<dbReference type="HAMAP" id="MF_00052_B">
    <property type="entry name" value="RNase_HII_B"/>
    <property type="match status" value="1"/>
</dbReference>
<name>A0A2H0V9V9_9BACT</name>
<evidence type="ECO:0000256" key="2">
    <source>
        <dbReference type="ARBA" id="ARBA00001946"/>
    </source>
</evidence>
<dbReference type="GO" id="GO:0005737">
    <property type="term" value="C:cytoplasm"/>
    <property type="evidence" value="ECO:0007669"/>
    <property type="project" value="UniProtKB-SubCell"/>
</dbReference>
<evidence type="ECO:0000256" key="12">
    <source>
        <dbReference type="ARBA" id="ARBA00022801"/>
    </source>
</evidence>
<evidence type="ECO:0000256" key="11">
    <source>
        <dbReference type="ARBA" id="ARBA00022759"/>
    </source>
</evidence>
<protein>
    <recommendedName>
        <fullName evidence="7 14">Ribonuclease HII</fullName>
        <shortName evidence="14">RNase HII</shortName>
        <ecNumber evidence="6 14">3.1.26.4</ecNumber>
    </recommendedName>
</protein>
<dbReference type="PROSITE" id="PS51975">
    <property type="entry name" value="RNASE_H_2"/>
    <property type="match status" value="1"/>
</dbReference>
<keyword evidence="9 14" id="KW-0540">Nuclease</keyword>
<proteinExistence type="inferred from homology"/>
<dbReference type="Gene3D" id="3.30.420.10">
    <property type="entry name" value="Ribonuclease H-like superfamily/Ribonuclease H"/>
    <property type="match status" value="1"/>
</dbReference>
<dbReference type="CDD" id="cd07182">
    <property type="entry name" value="RNase_HII_bacteria_HII_like"/>
    <property type="match status" value="1"/>
</dbReference>
<evidence type="ECO:0000256" key="6">
    <source>
        <dbReference type="ARBA" id="ARBA00012180"/>
    </source>
</evidence>
<evidence type="ECO:0000256" key="9">
    <source>
        <dbReference type="ARBA" id="ARBA00022722"/>
    </source>
</evidence>
<dbReference type="GO" id="GO:0004523">
    <property type="term" value="F:RNA-DNA hybrid ribonuclease activity"/>
    <property type="evidence" value="ECO:0007669"/>
    <property type="project" value="UniProtKB-UniRule"/>
</dbReference>
<dbReference type="NCBIfam" id="NF000594">
    <property type="entry name" value="PRK00015.1-1"/>
    <property type="match status" value="1"/>
</dbReference>
<dbReference type="GO" id="GO:0032299">
    <property type="term" value="C:ribonuclease H2 complex"/>
    <property type="evidence" value="ECO:0007669"/>
    <property type="project" value="TreeGrafter"/>
</dbReference>
<dbReference type="GO" id="GO:0006298">
    <property type="term" value="P:mismatch repair"/>
    <property type="evidence" value="ECO:0007669"/>
    <property type="project" value="TreeGrafter"/>
</dbReference>
<evidence type="ECO:0000256" key="14">
    <source>
        <dbReference type="HAMAP-Rule" id="MF_00052"/>
    </source>
</evidence>
<keyword evidence="10 14" id="KW-0479">Metal-binding</keyword>
<dbReference type="InterPro" id="IPR012337">
    <property type="entry name" value="RNaseH-like_sf"/>
</dbReference>
<keyword evidence="13 14" id="KW-0464">Manganese</keyword>
<dbReference type="AlphaFoldDB" id="A0A2H0V9V9"/>
<dbReference type="GO" id="GO:0030145">
    <property type="term" value="F:manganese ion binding"/>
    <property type="evidence" value="ECO:0007669"/>
    <property type="project" value="UniProtKB-UniRule"/>
</dbReference>
<feature type="domain" description="RNase H type-2" evidence="17">
    <location>
        <begin position="16"/>
        <end position="208"/>
    </location>
</feature>
<comment type="similarity">
    <text evidence="5 14 16">Belongs to the RNase HII family.</text>
</comment>
<dbReference type="GO" id="GO:0003723">
    <property type="term" value="F:RNA binding"/>
    <property type="evidence" value="ECO:0007669"/>
    <property type="project" value="UniProtKB-UniRule"/>
</dbReference>
<accession>A0A2H0V9V9</accession>
<dbReference type="InterPro" id="IPR022898">
    <property type="entry name" value="RNase_HII"/>
</dbReference>
<comment type="cofactor">
    <cofactor evidence="2">
        <name>Mg(2+)</name>
        <dbReference type="ChEBI" id="CHEBI:18420"/>
    </cofactor>
</comment>
<comment type="subcellular location">
    <subcellularLocation>
        <location evidence="4 14">Cytoplasm</location>
    </subcellularLocation>
</comment>
<dbReference type="GO" id="GO:0043137">
    <property type="term" value="P:DNA replication, removal of RNA primer"/>
    <property type="evidence" value="ECO:0007669"/>
    <property type="project" value="TreeGrafter"/>
</dbReference>
<dbReference type="Pfam" id="PF01351">
    <property type="entry name" value="RNase_HII"/>
    <property type="match status" value="1"/>
</dbReference>
<dbReference type="Proteomes" id="UP000229972">
    <property type="component" value="Unassembled WGS sequence"/>
</dbReference>
<organism evidence="18 19">
    <name type="scientific">Candidatus Falkowbacteria bacterium CG10_big_fil_rev_8_21_14_0_10_37_18</name>
    <dbReference type="NCBI Taxonomy" id="1974562"/>
    <lineage>
        <taxon>Bacteria</taxon>
        <taxon>Candidatus Falkowiibacteriota</taxon>
    </lineage>
</organism>
<dbReference type="InterPro" id="IPR024567">
    <property type="entry name" value="RNase_HII/HIII_dom"/>
</dbReference>
<evidence type="ECO:0000256" key="7">
    <source>
        <dbReference type="ARBA" id="ARBA00019179"/>
    </source>
</evidence>
<keyword evidence="11 14" id="KW-0255">Endonuclease</keyword>